<protein>
    <submittedName>
        <fullName evidence="1">Uncharacterized protein</fullName>
    </submittedName>
</protein>
<organism evidence="1 2">
    <name type="scientific">Victivallis vadensis</name>
    <dbReference type="NCBI Taxonomy" id="172901"/>
    <lineage>
        <taxon>Bacteria</taxon>
        <taxon>Pseudomonadati</taxon>
        <taxon>Lentisphaerota</taxon>
        <taxon>Lentisphaeria</taxon>
        <taxon>Victivallales</taxon>
        <taxon>Victivallaceae</taxon>
        <taxon>Victivallis</taxon>
    </lineage>
</organism>
<sequence>MKYIILLFLLTALCRLEATEKPIFPYLRLESDWKFSEIGACTFHWTITYSPDFPFDKARLYIRQGNESGGSSGRVFDLREKPTDLYFSIPRVLKRHDNPKILDINYFGLVTIKEARLPFEGYIQAAPESFGLYSLSAELLPDQPVPLIEFSVAREKTVPNYGYLTHPESDIKFFLQHAPWQFNPANTVTLLLEIAGIGSEEAAQFRTPLQAECEKRAAEYISAIPENLPAQTRKTLETLYAERLRTARIWLENNREYHRGRVSLETLAAARAAELTADLNRLKLLRPHFPAESYSGLLQKLTNERHDAFSQLLQMQQEKYKAGALSLDEVLAAHETALNTELIHLELLKPYLPQAEYLSRRRQALEERCNILKQLYSAFHAQYEAGAIPQEEVRLVRQRLKQAEDARNEFIRSNPLSPQSE</sequence>
<keyword evidence="2" id="KW-1185">Reference proteome</keyword>
<accession>A0A2U1B476</accession>
<reference evidence="1 2" key="1">
    <citation type="submission" date="2018-04" db="EMBL/GenBank/DDBJ databases">
        <title>Genomic Encyclopedia of Type Strains, Phase IV (KMG-IV): sequencing the most valuable type-strain genomes for metagenomic binning, comparative biology and taxonomic classification.</title>
        <authorList>
            <person name="Goeker M."/>
        </authorList>
    </citation>
    <scope>NUCLEOTIDE SEQUENCE [LARGE SCALE GENOMIC DNA]</scope>
    <source>
        <strain evidence="1 2">DSM 14823</strain>
    </source>
</reference>
<dbReference type="GeneID" id="78294704"/>
<evidence type="ECO:0000313" key="2">
    <source>
        <dbReference type="Proteomes" id="UP000245959"/>
    </source>
</evidence>
<dbReference type="AlphaFoldDB" id="A0A2U1B476"/>
<dbReference type="RefSeq" id="WP_116883400.1">
    <property type="nucleotide sequence ID" value="NZ_CABMMC010000014.1"/>
</dbReference>
<gene>
    <name evidence="1" type="ORF">C8D82_10819</name>
</gene>
<comment type="caution">
    <text evidence="1">The sequence shown here is derived from an EMBL/GenBank/DDBJ whole genome shotgun (WGS) entry which is preliminary data.</text>
</comment>
<dbReference type="EMBL" id="QEKH01000008">
    <property type="protein sequence ID" value="PVY43494.1"/>
    <property type="molecule type" value="Genomic_DNA"/>
</dbReference>
<proteinExistence type="predicted"/>
<evidence type="ECO:0000313" key="1">
    <source>
        <dbReference type="EMBL" id="PVY43494.1"/>
    </source>
</evidence>
<name>A0A2U1B476_9BACT</name>
<dbReference type="Proteomes" id="UP000245959">
    <property type="component" value="Unassembled WGS sequence"/>
</dbReference>